<dbReference type="PANTHER" id="PTHR23082:SF0">
    <property type="entry name" value="GENERAL TRANSCRIPTION FACTOR 3C POLYPEPTIDE 3"/>
    <property type="match status" value="1"/>
</dbReference>
<dbReference type="Gene3D" id="1.25.40.10">
    <property type="entry name" value="Tetratricopeptide repeat domain"/>
    <property type="match status" value="3"/>
</dbReference>
<dbReference type="PROSITE" id="PS50005">
    <property type="entry name" value="TPR"/>
    <property type="match status" value="2"/>
</dbReference>
<feature type="compositionally biased region" description="Polar residues" evidence="2">
    <location>
        <begin position="22"/>
        <end position="44"/>
    </location>
</feature>
<dbReference type="SUPFAM" id="SSF48452">
    <property type="entry name" value="TPR-like"/>
    <property type="match status" value="4"/>
</dbReference>
<evidence type="ECO:0000256" key="2">
    <source>
        <dbReference type="SAM" id="MobiDB-lite"/>
    </source>
</evidence>
<feature type="region of interest" description="Disordered" evidence="2">
    <location>
        <begin position="1"/>
        <end position="55"/>
    </location>
</feature>
<feature type="compositionally biased region" description="Acidic residues" evidence="2">
    <location>
        <begin position="105"/>
        <end position="120"/>
    </location>
</feature>
<feature type="compositionally biased region" description="Pro residues" evidence="2">
    <location>
        <begin position="1"/>
        <end position="12"/>
    </location>
</feature>
<keyword evidence="4" id="KW-1185">Reference proteome</keyword>
<feature type="repeat" description="TPR" evidence="1">
    <location>
        <begin position="535"/>
        <end position="568"/>
    </location>
</feature>
<protein>
    <submittedName>
        <fullName evidence="3">RNA polymerase III transcription factor-like protein TFIIIC subunit Tfc4</fullName>
    </submittedName>
</protein>
<feature type="repeat" description="TPR" evidence="1">
    <location>
        <begin position="919"/>
        <end position="952"/>
    </location>
</feature>
<evidence type="ECO:0000313" key="3">
    <source>
        <dbReference type="EMBL" id="KUJ12679.1"/>
    </source>
</evidence>
<dbReference type="STRING" id="149040.A0A194WYB6"/>
<dbReference type="RefSeq" id="XP_018067034.1">
    <property type="nucleotide sequence ID" value="XM_018218656.1"/>
</dbReference>
<dbReference type="FunCoup" id="A0A194WYB6">
    <property type="interactions" value="1127"/>
</dbReference>
<dbReference type="GO" id="GO:0000127">
    <property type="term" value="C:transcription factor TFIIIC complex"/>
    <property type="evidence" value="ECO:0007669"/>
    <property type="project" value="TreeGrafter"/>
</dbReference>
<feature type="region of interest" description="Disordered" evidence="2">
    <location>
        <begin position="95"/>
        <end position="120"/>
    </location>
</feature>
<dbReference type="KEGG" id="psco:LY89DRAFT_721567"/>
<dbReference type="GO" id="GO:0006383">
    <property type="term" value="P:transcription by RNA polymerase III"/>
    <property type="evidence" value="ECO:0007669"/>
    <property type="project" value="InterPro"/>
</dbReference>
<sequence length="1076" mass="123044">MWRPLPLNPPGPSAQKIPSDPRFSQSQIPVWNHQQPTPAASQYNFGHDRSSISQSQHLAPEFSKVMHYPDLDIERAGFEVASTHGRHIQRAEALADVDIGKSSQDEFEPDEDDDLSDSDADDDVREFEASLASLQNGDELLKRLAAPESSELDFSKLLAGNSLSRGSIKRSRQRVGRTKIFRRHRGPRKAAEPTPDIKLRISRANDLYINKRFDEAVTELEEIIRINAETPQAWETLASIRNDRGDSEHAALCFHMAATFRPKIISGWLTCIDYCLRIQGPKRPRAIAFAQNACATMVRHMPNDLEARMKKAEVFIENGKLQRAISEYKWILKRDRMRKPALQKLAEVCVDVGDVHTAIQEYKNSLLQFRAPDNDSEVVFGWEDADAYITLHEVARQYYTAISELKSLARWLLGREEESFWDDVVGDDREWDINDLRRLQVPDFTQGKYDPSTYGLGLPYEFRVKLGLYRLHLGQHPEAMAHLNVLQGPDQDDTLADDYSYLFRQAADQLYRAGLHQAAMSFYQPLTRVPAVVDSPLLVQIGRCFLKVSDDLKAAESFKAAINLDAGDVDARMELARMYERTQQPEKAFDYVTEIIQVKKNLRPETKRQKQKVADMDKGVEMGSDANSAIVSRAASKEYTPRSVHTSASRIQKDELIQTAELLQTQYQILKSEQNGMRTGDVTSSLLWRDAARALTDDFRSFKTFYPWDKYIRFLGYSGHVRLQAETSLDSDLTAMAERLSKNLGADISTKTNLPSVEIPEDYRGISFRKWLDIFLDYALCLARDGQAKASYEICEAAKDAIVFCHSREDMFLIQLCWCTCALIASDEETCVSVVRFFMKDYQFTTDSYRMFAAVSRACHSPVSWYNSGPTQKFILRQIKLMDYSLVSEDKRRRHYADKGSYSAQDSKGHIIINSDMDVALLMLYGHILFTGGSYPYALNYFFRAYALDPSNPMINLNIGLACIHHALKRQTENRQYSIIQGLSFMMVYYQLRLQCPRSEERQEAHYNMARVYHMLGLVHLAIPFYQKVFDEISGVPEQPTHEKLVLDTAYNLQAIYSMSGNTELAEEVTRRWLVI</sequence>
<dbReference type="InParanoid" id="A0A194WYB6"/>
<reference evidence="3 4" key="1">
    <citation type="submission" date="2015-10" db="EMBL/GenBank/DDBJ databases">
        <title>Full genome of DAOMC 229536 Phialocephala scopiformis, a fungal endophyte of spruce producing the potent anti-insectan compound rugulosin.</title>
        <authorList>
            <consortium name="DOE Joint Genome Institute"/>
            <person name="Walker A.K."/>
            <person name="Frasz S.L."/>
            <person name="Seifert K.A."/>
            <person name="Miller J.D."/>
            <person name="Mondo S.J."/>
            <person name="Labutti K."/>
            <person name="Lipzen A."/>
            <person name="Dockter R."/>
            <person name="Kennedy M."/>
            <person name="Grigoriev I.V."/>
            <person name="Spatafora J.W."/>
        </authorList>
    </citation>
    <scope>NUCLEOTIDE SEQUENCE [LARGE SCALE GENOMIC DNA]</scope>
    <source>
        <strain evidence="3 4">CBS 120377</strain>
    </source>
</reference>
<dbReference type="OrthoDB" id="9991317at2759"/>
<dbReference type="PANTHER" id="PTHR23082">
    <property type="entry name" value="TRANSCRIPTION INITIATION FACTOR IIIC TFIIIC , POLYPEPTIDE 3-RELATED"/>
    <property type="match status" value="1"/>
</dbReference>
<proteinExistence type="predicted"/>
<organism evidence="3 4">
    <name type="scientific">Mollisia scopiformis</name>
    <name type="common">Conifer needle endophyte fungus</name>
    <name type="synonym">Phialocephala scopiformis</name>
    <dbReference type="NCBI Taxonomy" id="149040"/>
    <lineage>
        <taxon>Eukaryota</taxon>
        <taxon>Fungi</taxon>
        <taxon>Dikarya</taxon>
        <taxon>Ascomycota</taxon>
        <taxon>Pezizomycotina</taxon>
        <taxon>Leotiomycetes</taxon>
        <taxon>Helotiales</taxon>
        <taxon>Mollisiaceae</taxon>
        <taxon>Mollisia</taxon>
    </lineage>
</organism>
<evidence type="ECO:0000313" key="4">
    <source>
        <dbReference type="Proteomes" id="UP000070700"/>
    </source>
</evidence>
<evidence type="ECO:0000256" key="1">
    <source>
        <dbReference type="PROSITE-ProRule" id="PRU00339"/>
    </source>
</evidence>
<dbReference type="InterPro" id="IPR011990">
    <property type="entry name" value="TPR-like_helical_dom_sf"/>
</dbReference>
<accession>A0A194WYB6</accession>
<name>A0A194WYB6_MOLSC</name>
<dbReference type="Proteomes" id="UP000070700">
    <property type="component" value="Unassembled WGS sequence"/>
</dbReference>
<dbReference type="SMART" id="SM00028">
    <property type="entry name" value="TPR"/>
    <property type="match status" value="7"/>
</dbReference>
<gene>
    <name evidence="3" type="ORF">LY89DRAFT_721567</name>
</gene>
<dbReference type="InterPro" id="IPR039340">
    <property type="entry name" value="Tfc4/TFIIIC-102/Sfc4"/>
</dbReference>
<dbReference type="AlphaFoldDB" id="A0A194WYB6"/>
<dbReference type="GeneID" id="28828382"/>
<keyword evidence="1" id="KW-0802">TPR repeat</keyword>
<dbReference type="InterPro" id="IPR019734">
    <property type="entry name" value="TPR_rpt"/>
</dbReference>
<dbReference type="EMBL" id="KQ947423">
    <property type="protein sequence ID" value="KUJ12679.1"/>
    <property type="molecule type" value="Genomic_DNA"/>
</dbReference>